<dbReference type="GO" id="GO:0043805">
    <property type="term" value="F:indolepyruvate ferredoxin oxidoreductase activity"/>
    <property type="evidence" value="ECO:0007669"/>
    <property type="project" value="UniProtKB-EC"/>
</dbReference>
<dbReference type="RefSeq" id="WP_071137764.1">
    <property type="nucleotide sequence ID" value="NZ_DUQN01000116.1"/>
</dbReference>
<evidence type="ECO:0000313" key="5">
    <source>
        <dbReference type="Proteomes" id="UP000178485"/>
    </source>
</evidence>
<dbReference type="Pfam" id="PF01558">
    <property type="entry name" value="POR"/>
    <property type="match status" value="1"/>
</dbReference>
<keyword evidence="2" id="KW-1133">Transmembrane helix</keyword>
<organism evidence="4 5">
    <name type="scientific">Petrimonas mucosa</name>
    <dbReference type="NCBI Taxonomy" id="1642646"/>
    <lineage>
        <taxon>Bacteria</taxon>
        <taxon>Pseudomonadati</taxon>
        <taxon>Bacteroidota</taxon>
        <taxon>Bacteroidia</taxon>
        <taxon>Bacteroidales</taxon>
        <taxon>Dysgonomonadaceae</taxon>
        <taxon>Petrimonas</taxon>
    </lineage>
</organism>
<dbReference type="SUPFAM" id="SSF53323">
    <property type="entry name" value="Pyruvate-ferredoxin oxidoreductase, PFOR, domain III"/>
    <property type="match status" value="1"/>
</dbReference>
<gene>
    <name evidence="4" type="primary">iorB</name>
    <name evidence="4" type="ORF">ING2E5A_2685</name>
</gene>
<keyword evidence="5" id="KW-1185">Reference proteome</keyword>
<sequence length="194" mass="20910">MNKNIIISGVGGQGILTVAAIIDLAALNLGLKVKQAEVHGMSQRGGAVESHLRISTGEIFSDLIPRGKADLILSLEPMESLRYLPYLSPEGIIVTATEPYLNIENYPAQEVLLETIAATANHLLVNAASVAKEAGSIKSYNVVMLGAAAPYLEIAPEELERAIEIFFSRKGKEMVELNINAFRLGRANALNEQK</sequence>
<keyword evidence="2" id="KW-0812">Transmembrane</keyword>
<dbReference type="Gene3D" id="3.40.920.10">
    <property type="entry name" value="Pyruvate-ferredoxin oxidoreductase, PFOR, domain III"/>
    <property type="match status" value="1"/>
</dbReference>
<evidence type="ECO:0000256" key="1">
    <source>
        <dbReference type="ARBA" id="ARBA00023002"/>
    </source>
</evidence>
<dbReference type="EMBL" id="LT608328">
    <property type="protein sequence ID" value="SCM59481.1"/>
    <property type="molecule type" value="Genomic_DNA"/>
</dbReference>
<dbReference type="NCBIfam" id="NF005324">
    <property type="entry name" value="PRK06853.1-4"/>
    <property type="match status" value="1"/>
</dbReference>
<feature type="transmembrane region" description="Helical" evidence="2">
    <location>
        <begin position="6"/>
        <end position="31"/>
    </location>
</feature>
<dbReference type="PANTHER" id="PTHR43854:SF1">
    <property type="entry name" value="INDOLEPYRUVATE OXIDOREDUCTASE SUBUNIT IORB"/>
    <property type="match status" value="1"/>
</dbReference>
<evidence type="ECO:0000313" key="4">
    <source>
        <dbReference type="EMBL" id="SCM59481.1"/>
    </source>
</evidence>
<evidence type="ECO:0000256" key="2">
    <source>
        <dbReference type="SAM" id="Phobius"/>
    </source>
</evidence>
<accession>A0A1G4GAG6</accession>
<dbReference type="AlphaFoldDB" id="A0A1G4GAG6"/>
<protein>
    <submittedName>
        <fullName evidence="4">Indolepyruvate oxidoreductase subunit IorB</fullName>
        <ecNumber evidence="4">1.2.7.8</ecNumber>
    </submittedName>
</protein>
<dbReference type="EC" id="1.2.7.8" evidence="4"/>
<name>A0A1G4GAG6_9BACT</name>
<keyword evidence="4" id="KW-0670">Pyruvate</keyword>
<keyword evidence="1 4" id="KW-0560">Oxidoreductase</keyword>
<proteinExistence type="predicted"/>
<dbReference type="InterPro" id="IPR019752">
    <property type="entry name" value="Pyrv/ketoisovalerate_OxRed_cat"/>
</dbReference>
<feature type="domain" description="Pyruvate/ketoisovalerate oxidoreductase catalytic" evidence="3">
    <location>
        <begin position="11"/>
        <end position="186"/>
    </location>
</feature>
<dbReference type="InterPro" id="IPR002869">
    <property type="entry name" value="Pyrv_flavodox_OxRed_cen"/>
</dbReference>
<keyword evidence="2" id="KW-0472">Membrane</keyword>
<evidence type="ECO:0000259" key="3">
    <source>
        <dbReference type="Pfam" id="PF01558"/>
    </source>
</evidence>
<reference evidence="4 5" key="1">
    <citation type="submission" date="2016-08" db="EMBL/GenBank/DDBJ databases">
        <authorList>
            <person name="Seilhamer J.J."/>
        </authorList>
    </citation>
    <scope>NUCLEOTIDE SEQUENCE [LARGE SCALE GENOMIC DNA]</scope>
    <source>
        <strain evidence="4">ING2-E5A</strain>
    </source>
</reference>
<dbReference type="PANTHER" id="PTHR43854">
    <property type="entry name" value="INDOLEPYRUVATE OXIDOREDUCTASE SUBUNIT IORB"/>
    <property type="match status" value="1"/>
</dbReference>
<dbReference type="Proteomes" id="UP000178485">
    <property type="component" value="Chromosome i"/>
</dbReference>
<dbReference type="STRING" id="1642646.ING2E5A_2685"/>
<dbReference type="KEGG" id="pmuc:ING2E5A_2685"/>
<dbReference type="InterPro" id="IPR052198">
    <property type="entry name" value="IorB_Oxidoreductase"/>
</dbReference>